<dbReference type="EMBL" id="JARAKH010000024">
    <property type="protein sequence ID" value="KAK8391555.1"/>
    <property type="molecule type" value="Genomic_DNA"/>
</dbReference>
<keyword evidence="6 8" id="KW-0503">Monooxygenase</keyword>
<sequence>MNIRHVSKGWRTERGAGRPPLGFCVNGACGARWTRLLLMRTQDNHRWQATKMLVELLLFAVLVFLLWKTFRKPPGLPPGRWGLPLVGYIPWTSKSFEEQVMDLHEQYGDVFLWRMGTQLMMFLKDYKLVKEAYSRFDFIDRPNWETFKTFEETPHGVATSNGLLWHNNRRFTLRQLRDLGMGKSSMVGAVQHQGLKLRETIAEKAGTPGMIPHQLHVTVLNVIWHMVASRQFDAEDKMLQEFLKLMEDFVLISNRLAIKDFLPWLENIMPDFLFKRLIKYHGTKDLKDKFIRYFTDEIEEHKATLDPDNPRDLIDSYLLEMEDKKDDPETTCSEWDLIFLMFDMFFAGSETTVNTFTWLCCYLAAHPQVQRKMHTEIDEVLPNGALPTLAEKPRMPYTEAVINEVMRVCSLVNFGLQHMAASDTQLGGYTIPKGAVVSATVTSIHYDCRYWDRPKEFKPERWLDKNGKFFIPKEGFLPFGLGKRVCVGESLARMELFILTTMVFQSFSIAPPPGKSVNLTPDLSGFFFRKAMPNEFVFTAREQ</sequence>
<dbReference type="PROSITE" id="PS00086">
    <property type="entry name" value="CYTOCHROME_P450"/>
    <property type="match status" value="1"/>
</dbReference>
<gene>
    <name evidence="10" type="ORF">O3P69_017240</name>
</gene>
<feature type="transmembrane region" description="Helical" evidence="9">
    <location>
        <begin position="49"/>
        <end position="67"/>
    </location>
</feature>
<dbReference type="EMBL" id="JARAKH010000024">
    <property type="protein sequence ID" value="KAK8391558.1"/>
    <property type="molecule type" value="Genomic_DNA"/>
</dbReference>
<feature type="binding site" description="axial binding residue" evidence="7">
    <location>
        <position position="486"/>
    </location>
    <ligand>
        <name>heme</name>
        <dbReference type="ChEBI" id="CHEBI:30413"/>
    </ligand>
    <ligandPart>
        <name>Fe</name>
        <dbReference type="ChEBI" id="CHEBI:18248"/>
    </ligandPart>
</feature>
<keyword evidence="9" id="KW-0812">Transmembrane</keyword>
<dbReference type="GO" id="GO:0008395">
    <property type="term" value="F:steroid hydroxylase activity"/>
    <property type="evidence" value="ECO:0007669"/>
    <property type="project" value="TreeGrafter"/>
</dbReference>
<dbReference type="GO" id="GO:0006805">
    <property type="term" value="P:xenobiotic metabolic process"/>
    <property type="evidence" value="ECO:0007669"/>
    <property type="project" value="TreeGrafter"/>
</dbReference>
<evidence type="ECO:0000313" key="10">
    <source>
        <dbReference type="EMBL" id="KAK8391558.1"/>
    </source>
</evidence>
<dbReference type="InterPro" id="IPR002401">
    <property type="entry name" value="Cyt_P450_E_grp-I"/>
</dbReference>
<dbReference type="FunFam" id="1.10.630.10:FF:000036">
    <property type="entry name" value="CYtochrome P450 family"/>
    <property type="match status" value="1"/>
</dbReference>
<keyword evidence="4 8" id="KW-0560">Oxidoreductase</keyword>
<dbReference type="Pfam" id="PF00067">
    <property type="entry name" value="p450"/>
    <property type="match status" value="1"/>
</dbReference>
<comment type="caution">
    <text evidence="10">The sequence shown here is derived from an EMBL/GenBank/DDBJ whole genome shotgun (WGS) entry which is preliminary data.</text>
</comment>
<keyword evidence="9" id="KW-0472">Membrane</keyword>
<organism evidence="10 11">
    <name type="scientific">Scylla paramamosain</name>
    <name type="common">Mud crab</name>
    <dbReference type="NCBI Taxonomy" id="85552"/>
    <lineage>
        <taxon>Eukaryota</taxon>
        <taxon>Metazoa</taxon>
        <taxon>Ecdysozoa</taxon>
        <taxon>Arthropoda</taxon>
        <taxon>Crustacea</taxon>
        <taxon>Multicrustacea</taxon>
        <taxon>Malacostraca</taxon>
        <taxon>Eumalacostraca</taxon>
        <taxon>Eucarida</taxon>
        <taxon>Decapoda</taxon>
        <taxon>Pleocyemata</taxon>
        <taxon>Brachyura</taxon>
        <taxon>Eubrachyura</taxon>
        <taxon>Portunoidea</taxon>
        <taxon>Portunidae</taxon>
        <taxon>Portuninae</taxon>
        <taxon>Scylla</taxon>
    </lineage>
</organism>
<dbReference type="GO" id="GO:0020037">
    <property type="term" value="F:heme binding"/>
    <property type="evidence" value="ECO:0007669"/>
    <property type="project" value="InterPro"/>
</dbReference>
<dbReference type="PRINTS" id="PR00463">
    <property type="entry name" value="EP450I"/>
</dbReference>
<dbReference type="AlphaFoldDB" id="A0AAW0TUT4"/>
<dbReference type="InterPro" id="IPR017972">
    <property type="entry name" value="Cyt_P450_CS"/>
</dbReference>
<keyword evidence="5 7" id="KW-0408">Iron</keyword>
<evidence type="ECO:0000256" key="7">
    <source>
        <dbReference type="PIRSR" id="PIRSR602401-1"/>
    </source>
</evidence>
<evidence type="ECO:0000256" key="5">
    <source>
        <dbReference type="ARBA" id="ARBA00023004"/>
    </source>
</evidence>
<name>A0AAW0TUT4_SCYPA</name>
<dbReference type="GO" id="GO:0005737">
    <property type="term" value="C:cytoplasm"/>
    <property type="evidence" value="ECO:0007669"/>
    <property type="project" value="TreeGrafter"/>
</dbReference>
<keyword evidence="11" id="KW-1185">Reference proteome</keyword>
<reference evidence="10 11" key="1">
    <citation type="submission" date="2023-03" db="EMBL/GenBank/DDBJ databases">
        <title>High-quality genome of Scylla paramamosain provides insights in environmental adaptation.</title>
        <authorList>
            <person name="Zhang L."/>
        </authorList>
    </citation>
    <scope>NUCLEOTIDE SEQUENCE [LARGE SCALE GENOMIC DNA]</scope>
    <source>
        <strain evidence="10">LZ_2023a</strain>
        <tissue evidence="10">Muscle</tissue>
    </source>
</reference>
<keyword evidence="7 8" id="KW-0349">Heme</keyword>
<dbReference type="PANTHER" id="PTHR24300:SF403">
    <property type="entry name" value="CYTOCHROME P450 306A1"/>
    <property type="match status" value="1"/>
</dbReference>
<dbReference type="InterPro" id="IPR050182">
    <property type="entry name" value="Cytochrome_P450_fam2"/>
</dbReference>
<dbReference type="GO" id="GO:0005506">
    <property type="term" value="F:iron ion binding"/>
    <property type="evidence" value="ECO:0007669"/>
    <property type="project" value="InterPro"/>
</dbReference>
<evidence type="ECO:0000256" key="4">
    <source>
        <dbReference type="ARBA" id="ARBA00023002"/>
    </source>
</evidence>
<accession>A0AAW0TUT4</accession>
<dbReference type="InterPro" id="IPR036396">
    <property type="entry name" value="Cyt_P450_sf"/>
</dbReference>
<evidence type="ECO:0000256" key="8">
    <source>
        <dbReference type="RuleBase" id="RU000461"/>
    </source>
</evidence>
<evidence type="ECO:0008006" key="12">
    <source>
        <dbReference type="Google" id="ProtNLM"/>
    </source>
</evidence>
<dbReference type="GO" id="GO:0006082">
    <property type="term" value="P:organic acid metabolic process"/>
    <property type="evidence" value="ECO:0007669"/>
    <property type="project" value="TreeGrafter"/>
</dbReference>
<evidence type="ECO:0000256" key="6">
    <source>
        <dbReference type="ARBA" id="ARBA00023033"/>
    </source>
</evidence>
<evidence type="ECO:0000256" key="1">
    <source>
        <dbReference type="ARBA" id="ARBA00001971"/>
    </source>
</evidence>
<dbReference type="InterPro" id="IPR001128">
    <property type="entry name" value="Cyt_P450"/>
</dbReference>
<protein>
    <recommendedName>
        <fullName evidence="12">Cytochrome P450</fullName>
    </recommendedName>
</protein>
<comment type="cofactor">
    <cofactor evidence="1 7">
        <name>heme</name>
        <dbReference type="ChEBI" id="CHEBI:30413"/>
    </cofactor>
</comment>
<dbReference type="Gene3D" id="1.10.630.10">
    <property type="entry name" value="Cytochrome P450"/>
    <property type="match status" value="1"/>
</dbReference>
<keyword evidence="9" id="KW-1133">Transmembrane helix</keyword>
<proteinExistence type="inferred from homology"/>
<comment type="similarity">
    <text evidence="2 8">Belongs to the cytochrome P450 family.</text>
</comment>
<evidence type="ECO:0000313" key="11">
    <source>
        <dbReference type="Proteomes" id="UP001487740"/>
    </source>
</evidence>
<evidence type="ECO:0000256" key="3">
    <source>
        <dbReference type="ARBA" id="ARBA00022723"/>
    </source>
</evidence>
<keyword evidence="3 7" id="KW-0479">Metal-binding</keyword>
<evidence type="ECO:0000256" key="9">
    <source>
        <dbReference type="SAM" id="Phobius"/>
    </source>
</evidence>
<dbReference type="PANTHER" id="PTHR24300">
    <property type="entry name" value="CYTOCHROME P450 508A4-RELATED"/>
    <property type="match status" value="1"/>
</dbReference>
<dbReference type="PRINTS" id="PR00385">
    <property type="entry name" value="P450"/>
</dbReference>
<dbReference type="Proteomes" id="UP001487740">
    <property type="component" value="Unassembled WGS sequence"/>
</dbReference>
<evidence type="ECO:0000256" key="2">
    <source>
        <dbReference type="ARBA" id="ARBA00010617"/>
    </source>
</evidence>
<dbReference type="GO" id="GO:0016712">
    <property type="term" value="F:oxidoreductase activity, acting on paired donors, with incorporation or reduction of molecular oxygen, reduced flavin or flavoprotein as one donor, and incorporation of one atom of oxygen"/>
    <property type="evidence" value="ECO:0007669"/>
    <property type="project" value="TreeGrafter"/>
</dbReference>
<dbReference type="SUPFAM" id="SSF48264">
    <property type="entry name" value="Cytochrome P450"/>
    <property type="match status" value="1"/>
</dbReference>